<dbReference type="Proteomes" id="UP000030437">
    <property type="component" value="Unassembled WGS sequence"/>
</dbReference>
<comment type="caution">
    <text evidence="1">The sequence shown here is derived from an EMBL/GenBank/DDBJ whole genome shotgun (WGS) entry which is preliminary data.</text>
</comment>
<name>A0A0A3IY74_9BACI</name>
<evidence type="ECO:0000313" key="2">
    <source>
        <dbReference type="Proteomes" id="UP000030437"/>
    </source>
</evidence>
<accession>A0A0A3IY74</accession>
<dbReference type="OrthoDB" id="2740466at2"/>
<gene>
    <name evidence="1" type="ORF">CD32_01665</name>
</gene>
<reference evidence="1 2" key="1">
    <citation type="submission" date="2014-02" db="EMBL/GenBank/DDBJ databases">
        <title>Draft genome sequence of Lysinibacillus odysseyi NBRC 100172.</title>
        <authorList>
            <person name="Zhang F."/>
            <person name="Wang G."/>
            <person name="Zhang L."/>
        </authorList>
    </citation>
    <scope>NUCLEOTIDE SEQUENCE [LARGE SCALE GENOMIC DNA]</scope>
    <source>
        <strain evidence="1 2">NBRC 100172</strain>
    </source>
</reference>
<proteinExistence type="predicted"/>
<dbReference type="AlphaFoldDB" id="A0A0A3IY74"/>
<dbReference type="STRING" id="1220589.CD32_01665"/>
<dbReference type="EMBL" id="JPVP01000040">
    <property type="protein sequence ID" value="KGR88395.1"/>
    <property type="molecule type" value="Genomic_DNA"/>
</dbReference>
<sequence length="110" mass="12067">MEEKLIRDALGSPVPQHFNEELGMFTVNTLDGSTVTNGDIDFSRTKLLRDQLGSVIPQVWDSVNHKWVVMTTQHIGGGGGNTGTVLLAQGEYDALTDTEKNNGSFYIIKE</sequence>
<evidence type="ECO:0000313" key="1">
    <source>
        <dbReference type="EMBL" id="KGR88395.1"/>
    </source>
</evidence>
<keyword evidence="2" id="KW-1185">Reference proteome</keyword>
<organism evidence="1 2">
    <name type="scientific">Lysinibacillus odysseyi 34hs-1 = NBRC 100172</name>
    <dbReference type="NCBI Taxonomy" id="1220589"/>
    <lineage>
        <taxon>Bacteria</taxon>
        <taxon>Bacillati</taxon>
        <taxon>Bacillota</taxon>
        <taxon>Bacilli</taxon>
        <taxon>Bacillales</taxon>
        <taxon>Bacillaceae</taxon>
        <taxon>Lysinibacillus</taxon>
    </lineage>
</organism>
<dbReference type="RefSeq" id="WP_036150472.1">
    <property type="nucleotide sequence ID" value="NZ_AVCX01000023.1"/>
</dbReference>
<protein>
    <submittedName>
        <fullName evidence="1">Uncharacterized protein</fullName>
    </submittedName>
</protein>